<dbReference type="Gene3D" id="1.10.10.10">
    <property type="entry name" value="Winged helix-like DNA-binding domain superfamily/Winged helix DNA-binding domain"/>
    <property type="match status" value="1"/>
</dbReference>
<name>A0ABT6YAG2_9BACT</name>
<dbReference type="InterPro" id="IPR014284">
    <property type="entry name" value="RNA_pol_sigma-70_dom"/>
</dbReference>
<dbReference type="EMBL" id="JASHIF010000010">
    <property type="protein sequence ID" value="MDI9860201.1"/>
    <property type="molecule type" value="Genomic_DNA"/>
</dbReference>
<evidence type="ECO:0000256" key="3">
    <source>
        <dbReference type="ARBA" id="ARBA00023082"/>
    </source>
</evidence>
<dbReference type="Proteomes" id="UP001236507">
    <property type="component" value="Unassembled WGS sequence"/>
</dbReference>
<evidence type="ECO:0000259" key="5">
    <source>
        <dbReference type="Pfam" id="PF08281"/>
    </source>
</evidence>
<evidence type="ECO:0000256" key="4">
    <source>
        <dbReference type="ARBA" id="ARBA00023163"/>
    </source>
</evidence>
<keyword evidence="3" id="KW-0731">Sigma factor</keyword>
<dbReference type="InterPro" id="IPR013324">
    <property type="entry name" value="RNA_pol_sigma_r3/r4-like"/>
</dbReference>
<dbReference type="SUPFAM" id="SSF88946">
    <property type="entry name" value="Sigma2 domain of RNA polymerase sigma factors"/>
    <property type="match status" value="1"/>
</dbReference>
<evidence type="ECO:0000256" key="1">
    <source>
        <dbReference type="ARBA" id="ARBA00010641"/>
    </source>
</evidence>
<dbReference type="Pfam" id="PF08281">
    <property type="entry name" value="Sigma70_r4_2"/>
    <property type="match status" value="1"/>
</dbReference>
<dbReference type="PANTHER" id="PTHR43133:SF46">
    <property type="entry name" value="RNA POLYMERASE SIGMA-70 FACTOR ECF SUBFAMILY"/>
    <property type="match status" value="1"/>
</dbReference>
<evidence type="ECO:0000313" key="6">
    <source>
        <dbReference type="EMBL" id="MDI9860201.1"/>
    </source>
</evidence>
<keyword evidence="2" id="KW-0805">Transcription regulation</keyword>
<evidence type="ECO:0000256" key="2">
    <source>
        <dbReference type="ARBA" id="ARBA00023015"/>
    </source>
</evidence>
<dbReference type="InterPro" id="IPR036388">
    <property type="entry name" value="WH-like_DNA-bd_sf"/>
</dbReference>
<keyword evidence="4" id="KW-0804">Transcription</keyword>
<protein>
    <submittedName>
        <fullName evidence="6">Sigma-70 family RNA polymerase sigma factor</fullName>
    </submittedName>
</protein>
<proteinExistence type="inferred from homology"/>
<dbReference type="SUPFAM" id="SSF88659">
    <property type="entry name" value="Sigma3 and sigma4 domains of RNA polymerase sigma factors"/>
    <property type="match status" value="1"/>
</dbReference>
<dbReference type="RefSeq" id="WP_283344986.1">
    <property type="nucleotide sequence ID" value="NZ_JASHIF010000010.1"/>
</dbReference>
<sequence length="187" mass="22360">MKKLTAHENLTLWQQFKSGDAHAFQLVYLKYYKVLIRYGNKISMDTEQVMDAVHDLFLNLWNRRTFLSDTDNIEPYLKTSLRHELVRRVAESRNSFSFDDSPELTYEFEKDAFYYQHDSDEREATFQRLEKAVQDLSPRVWETLKMRYFDKMGNQEIAEKMGINYQSVNNNIHRGVETLRLKLDQVA</sequence>
<reference evidence="6 7" key="1">
    <citation type="submission" date="2023-05" db="EMBL/GenBank/DDBJ databases">
        <title>Novel species of genus Flectobacillus isolated from stream in China.</title>
        <authorList>
            <person name="Lu H."/>
        </authorList>
    </citation>
    <scope>NUCLEOTIDE SEQUENCE [LARGE SCALE GENOMIC DNA]</scope>
    <source>
        <strain evidence="6 7">KCTC 42575</strain>
    </source>
</reference>
<evidence type="ECO:0000313" key="7">
    <source>
        <dbReference type="Proteomes" id="UP001236507"/>
    </source>
</evidence>
<dbReference type="InterPro" id="IPR013325">
    <property type="entry name" value="RNA_pol_sigma_r2"/>
</dbReference>
<dbReference type="PANTHER" id="PTHR43133">
    <property type="entry name" value="RNA POLYMERASE ECF-TYPE SIGMA FACTO"/>
    <property type="match status" value="1"/>
</dbReference>
<dbReference type="NCBIfam" id="TIGR02937">
    <property type="entry name" value="sigma70-ECF"/>
    <property type="match status" value="1"/>
</dbReference>
<keyword evidence="7" id="KW-1185">Reference proteome</keyword>
<dbReference type="Gene3D" id="1.10.1740.10">
    <property type="match status" value="1"/>
</dbReference>
<organism evidence="6 7">
    <name type="scientific">Flectobacillus roseus</name>
    <dbReference type="NCBI Taxonomy" id="502259"/>
    <lineage>
        <taxon>Bacteria</taxon>
        <taxon>Pseudomonadati</taxon>
        <taxon>Bacteroidota</taxon>
        <taxon>Cytophagia</taxon>
        <taxon>Cytophagales</taxon>
        <taxon>Flectobacillaceae</taxon>
        <taxon>Flectobacillus</taxon>
    </lineage>
</organism>
<dbReference type="InterPro" id="IPR013249">
    <property type="entry name" value="RNA_pol_sigma70_r4_t2"/>
</dbReference>
<feature type="domain" description="RNA polymerase sigma factor 70 region 4 type 2" evidence="5">
    <location>
        <begin position="127"/>
        <end position="179"/>
    </location>
</feature>
<comment type="similarity">
    <text evidence="1">Belongs to the sigma-70 factor family. ECF subfamily.</text>
</comment>
<gene>
    <name evidence="6" type="ORF">QM524_13360</name>
</gene>
<comment type="caution">
    <text evidence="6">The sequence shown here is derived from an EMBL/GenBank/DDBJ whole genome shotgun (WGS) entry which is preliminary data.</text>
</comment>
<dbReference type="InterPro" id="IPR039425">
    <property type="entry name" value="RNA_pol_sigma-70-like"/>
</dbReference>
<accession>A0ABT6YAG2</accession>